<dbReference type="GO" id="GO:0061640">
    <property type="term" value="P:cytoskeleton-dependent cytokinesis"/>
    <property type="evidence" value="ECO:0007669"/>
    <property type="project" value="InterPro"/>
</dbReference>
<organism evidence="3 4">
    <name type="scientific">Paramarasmius palmivorus</name>
    <dbReference type="NCBI Taxonomy" id="297713"/>
    <lineage>
        <taxon>Eukaryota</taxon>
        <taxon>Fungi</taxon>
        <taxon>Dikarya</taxon>
        <taxon>Basidiomycota</taxon>
        <taxon>Agaricomycotina</taxon>
        <taxon>Agaricomycetes</taxon>
        <taxon>Agaricomycetidae</taxon>
        <taxon>Agaricales</taxon>
        <taxon>Marasmiineae</taxon>
        <taxon>Marasmiaceae</taxon>
        <taxon>Paramarasmius</taxon>
    </lineage>
</organism>
<evidence type="ECO:0000256" key="1">
    <source>
        <dbReference type="SAM" id="Coils"/>
    </source>
</evidence>
<evidence type="ECO:0000313" key="4">
    <source>
        <dbReference type="Proteomes" id="UP001383192"/>
    </source>
</evidence>
<feature type="compositionally biased region" description="Low complexity" evidence="2">
    <location>
        <begin position="19"/>
        <end position="38"/>
    </location>
</feature>
<accession>A0AAW0E9U7</accession>
<reference evidence="3 4" key="1">
    <citation type="submission" date="2024-01" db="EMBL/GenBank/DDBJ databases">
        <title>A draft genome for a cacao thread blight-causing isolate of Paramarasmius palmivorus.</title>
        <authorList>
            <person name="Baruah I.K."/>
            <person name="Bukari Y."/>
            <person name="Amoako-Attah I."/>
            <person name="Meinhardt L.W."/>
            <person name="Bailey B.A."/>
            <person name="Cohen S.P."/>
        </authorList>
    </citation>
    <scope>NUCLEOTIDE SEQUENCE [LARGE SCALE GENOMIC DNA]</scope>
    <source>
        <strain evidence="3 4">GH-12</strain>
    </source>
</reference>
<proteinExistence type="predicted"/>
<keyword evidence="1" id="KW-0175">Coiled coil</keyword>
<protein>
    <submittedName>
        <fullName evidence="3">Uncharacterized protein</fullName>
    </submittedName>
</protein>
<sequence>MANIGSVFLGDSKRIRVLSSSSSPPSSPPASSTSVSMSGMLSNLPSPKSADAFHTEGQASEAQDKTPLKTLSAFDLHPRPTLEPELALELRVRWLEALVLGVKDDNSISALSGLKKPAEIKEGETLMRAAQDLQKRLNSITEGNDGLKRFISHYDQHAQYLTPSFALSGLHETPTYESMTPAELETYLKEMESDIRSADRDMREIEALEQKGVTGAGKLASYVPLLPRLEKLMKDYDEDAQRVDKLEKRIARIIESHATYIDALSELFVAWDDAIHEAETERARKEREHEERVRLGLE</sequence>
<dbReference type="PANTHER" id="PTHR28360">
    <property type="entry name" value="DYNACTIN SUBUNIT 3"/>
    <property type="match status" value="1"/>
</dbReference>
<gene>
    <name evidence="3" type="ORF">VNI00_000745</name>
</gene>
<dbReference type="AlphaFoldDB" id="A0AAW0E9U7"/>
<feature type="region of interest" description="Disordered" evidence="2">
    <location>
        <begin position="17"/>
        <end position="66"/>
    </location>
</feature>
<evidence type="ECO:0000313" key="3">
    <source>
        <dbReference type="EMBL" id="KAK7061010.1"/>
    </source>
</evidence>
<dbReference type="GO" id="GO:0005869">
    <property type="term" value="C:dynactin complex"/>
    <property type="evidence" value="ECO:0007669"/>
    <property type="project" value="InterPro"/>
</dbReference>
<dbReference type="Pfam" id="PF07426">
    <property type="entry name" value="Dynactin_p22"/>
    <property type="match status" value="1"/>
</dbReference>
<dbReference type="InterPro" id="IPR009991">
    <property type="entry name" value="DCTN3"/>
</dbReference>
<comment type="caution">
    <text evidence="3">The sequence shown here is derived from an EMBL/GenBank/DDBJ whole genome shotgun (WGS) entry which is preliminary data.</text>
</comment>
<name>A0AAW0E9U7_9AGAR</name>
<dbReference type="EMBL" id="JAYKXP010000002">
    <property type="protein sequence ID" value="KAK7061010.1"/>
    <property type="molecule type" value="Genomic_DNA"/>
</dbReference>
<evidence type="ECO:0000256" key="2">
    <source>
        <dbReference type="SAM" id="MobiDB-lite"/>
    </source>
</evidence>
<keyword evidence="4" id="KW-1185">Reference proteome</keyword>
<dbReference type="PANTHER" id="PTHR28360:SF1">
    <property type="entry name" value="DYNACTIN SUBUNIT 3"/>
    <property type="match status" value="1"/>
</dbReference>
<dbReference type="Proteomes" id="UP001383192">
    <property type="component" value="Unassembled WGS sequence"/>
</dbReference>
<feature type="coiled-coil region" evidence="1">
    <location>
        <begin position="188"/>
        <end position="256"/>
    </location>
</feature>